<organism evidence="1 2">
    <name type="scientific">Pluteus cervinus</name>
    <dbReference type="NCBI Taxonomy" id="181527"/>
    <lineage>
        <taxon>Eukaryota</taxon>
        <taxon>Fungi</taxon>
        <taxon>Dikarya</taxon>
        <taxon>Basidiomycota</taxon>
        <taxon>Agaricomycotina</taxon>
        <taxon>Agaricomycetes</taxon>
        <taxon>Agaricomycetidae</taxon>
        <taxon>Agaricales</taxon>
        <taxon>Pluteineae</taxon>
        <taxon>Pluteaceae</taxon>
        <taxon>Pluteus</taxon>
    </lineage>
</organism>
<dbReference type="Proteomes" id="UP000308600">
    <property type="component" value="Unassembled WGS sequence"/>
</dbReference>
<name>A0ACD3ARP0_9AGAR</name>
<dbReference type="EMBL" id="ML208353">
    <property type="protein sequence ID" value="TFK68385.1"/>
    <property type="molecule type" value="Genomic_DNA"/>
</dbReference>
<evidence type="ECO:0000313" key="1">
    <source>
        <dbReference type="EMBL" id="TFK68385.1"/>
    </source>
</evidence>
<keyword evidence="2" id="KW-1185">Reference proteome</keyword>
<reference evidence="1 2" key="1">
    <citation type="journal article" date="2019" name="Nat. Ecol. Evol.">
        <title>Megaphylogeny resolves global patterns of mushroom evolution.</title>
        <authorList>
            <person name="Varga T."/>
            <person name="Krizsan K."/>
            <person name="Foldi C."/>
            <person name="Dima B."/>
            <person name="Sanchez-Garcia M."/>
            <person name="Sanchez-Ramirez S."/>
            <person name="Szollosi G.J."/>
            <person name="Szarkandi J.G."/>
            <person name="Papp V."/>
            <person name="Albert L."/>
            <person name="Andreopoulos W."/>
            <person name="Angelini C."/>
            <person name="Antonin V."/>
            <person name="Barry K.W."/>
            <person name="Bougher N.L."/>
            <person name="Buchanan P."/>
            <person name="Buyck B."/>
            <person name="Bense V."/>
            <person name="Catcheside P."/>
            <person name="Chovatia M."/>
            <person name="Cooper J."/>
            <person name="Damon W."/>
            <person name="Desjardin D."/>
            <person name="Finy P."/>
            <person name="Geml J."/>
            <person name="Haridas S."/>
            <person name="Hughes K."/>
            <person name="Justo A."/>
            <person name="Karasinski D."/>
            <person name="Kautmanova I."/>
            <person name="Kiss B."/>
            <person name="Kocsube S."/>
            <person name="Kotiranta H."/>
            <person name="LaButti K.M."/>
            <person name="Lechner B.E."/>
            <person name="Liimatainen K."/>
            <person name="Lipzen A."/>
            <person name="Lukacs Z."/>
            <person name="Mihaltcheva S."/>
            <person name="Morgado L.N."/>
            <person name="Niskanen T."/>
            <person name="Noordeloos M.E."/>
            <person name="Ohm R.A."/>
            <person name="Ortiz-Santana B."/>
            <person name="Ovrebo C."/>
            <person name="Racz N."/>
            <person name="Riley R."/>
            <person name="Savchenko A."/>
            <person name="Shiryaev A."/>
            <person name="Soop K."/>
            <person name="Spirin V."/>
            <person name="Szebenyi C."/>
            <person name="Tomsovsky M."/>
            <person name="Tulloss R.E."/>
            <person name="Uehling J."/>
            <person name="Grigoriev I.V."/>
            <person name="Vagvolgyi C."/>
            <person name="Papp T."/>
            <person name="Martin F.M."/>
            <person name="Miettinen O."/>
            <person name="Hibbett D.S."/>
            <person name="Nagy L.G."/>
        </authorList>
    </citation>
    <scope>NUCLEOTIDE SEQUENCE [LARGE SCALE GENOMIC DNA]</scope>
    <source>
        <strain evidence="1 2">NL-1719</strain>
    </source>
</reference>
<protein>
    <submittedName>
        <fullName evidence="1">Uncharacterized protein</fullName>
    </submittedName>
</protein>
<sequence>MPKFKNYKALRKIDYEITSLKRRIQDLRGTWNSLLPISSLPPYILTNIFHVLCDEYALKHQRGPAMRALMKLTWVHDLELDLGWGSPPLDRGTIQRFWISSPAPILKALTLRGLVAIPRESFLNRTRTSEGDPGNGSQIICDSPALRSLSLTWCSFSSSSLSHPFLTSLTIAEPQHSGSFGVSNVLRIISQMPSLETLKLVRAFTRIENDEVQDLPVVKTPSRFKSFTIEEVPVTPLIQMFRHLIVDNPTPGFQSNSTGSTFAPLHVNITILNPPNTAEVYSDLLRAIQRFLYPGSGSTNPDMLDGIMEIFYAPNLTFALTCANTSPDGVTLDPTSHSIRVQVNKIDDHSKNTFFSILKLFQATNNDDLHAPQTEPRDYSIAPIPIPIPIRIHTLALTSYSPRPVFDFLSRISETGVDKGIKRIKASYDAVGMIVDYLAVETVDDLVSASNVSSDEEGELKEVEEPQDQKPQPFPSLKSLHLLLESSLSGHSNPSSNYAQYSPSSYPRPHINANASSLLPDPNQHDPKWDPLCRMIQLRKECGFEIEWLIVELQPETKYTPKPRGRDGDWGGFKLKSQVGSVMEDVPVDWMKEYVGQVDVW</sequence>
<evidence type="ECO:0000313" key="2">
    <source>
        <dbReference type="Proteomes" id="UP000308600"/>
    </source>
</evidence>
<gene>
    <name evidence="1" type="ORF">BDN72DRAFT_879055</name>
</gene>
<accession>A0ACD3ARP0</accession>
<proteinExistence type="predicted"/>